<sequence>MTYWQVTLSFPGELNFS</sequence>
<dbReference type="AlphaFoldDB" id="A0A0E9UK63"/>
<reference evidence="1" key="1">
    <citation type="submission" date="2014-11" db="EMBL/GenBank/DDBJ databases">
        <authorList>
            <person name="Amaro Gonzalez C."/>
        </authorList>
    </citation>
    <scope>NUCLEOTIDE SEQUENCE</scope>
</reference>
<name>A0A0E9UK63_ANGAN</name>
<protein>
    <submittedName>
        <fullName evidence="1">Uncharacterized protein</fullName>
    </submittedName>
</protein>
<reference evidence="1" key="2">
    <citation type="journal article" date="2015" name="Fish Shellfish Immunol.">
        <title>Early steps in the European eel (Anguilla anguilla)-Vibrio vulnificus interaction in the gills: Role of the RtxA13 toxin.</title>
        <authorList>
            <person name="Callol A."/>
            <person name="Pajuelo D."/>
            <person name="Ebbesson L."/>
            <person name="Teles M."/>
            <person name="MacKenzie S."/>
            <person name="Amaro C."/>
        </authorList>
    </citation>
    <scope>NUCLEOTIDE SEQUENCE</scope>
</reference>
<evidence type="ECO:0000313" key="1">
    <source>
        <dbReference type="EMBL" id="JAH66106.1"/>
    </source>
</evidence>
<accession>A0A0E9UK63</accession>
<dbReference type="EMBL" id="GBXM01042471">
    <property type="protein sequence ID" value="JAH66106.1"/>
    <property type="molecule type" value="Transcribed_RNA"/>
</dbReference>
<organism evidence="1">
    <name type="scientific">Anguilla anguilla</name>
    <name type="common">European freshwater eel</name>
    <name type="synonym">Muraena anguilla</name>
    <dbReference type="NCBI Taxonomy" id="7936"/>
    <lineage>
        <taxon>Eukaryota</taxon>
        <taxon>Metazoa</taxon>
        <taxon>Chordata</taxon>
        <taxon>Craniata</taxon>
        <taxon>Vertebrata</taxon>
        <taxon>Euteleostomi</taxon>
        <taxon>Actinopterygii</taxon>
        <taxon>Neopterygii</taxon>
        <taxon>Teleostei</taxon>
        <taxon>Anguilliformes</taxon>
        <taxon>Anguillidae</taxon>
        <taxon>Anguilla</taxon>
    </lineage>
</organism>
<proteinExistence type="predicted"/>